<dbReference type="Pfam" id="PF12680">
    <property type="entry name" value="SnoaL_2"/>
    <property type="match status" value="1"/>
</dbReference>
<sequence>MYRMFVRHNVRAAFAALSRGELGTDDMAPDVRHSFPGAGALGGRRDDRDDVEAWLVRLYRVLPGLSFDVHAVAVDGWPWNTTVGVQWSSHAELADGSHYRNDGAHILRLRNGRIIAFHAYVDDVAAIDNALDRQAATGMTEAAAPQITSAARA</sequence>
<dbReference type="InterPro" id="IPR037401">
    <property type="entry name" value="SnoaL-like"/>
</dbReference>
<organism evidence="2 3">
    <name type="scientific">Pseudonocardia tropica</name>
    <dbReference type="NCBI Taxonomy" id="681289"/>
    <lineage>
        <taxon>Bacteria</taxon>
        <taxon>Bacillati</taxon>
        <taxon>Actinomycetota</taxon>
        <taxon>Actinomycetes</taxon>
        <taxon>Pseudonocardiales</taxon>
        <taxon>Pseudonocardiaceae</taxon>
        <taxon>Pseudonocardia</taxon>
    </lineage>
</organism>
<evidence type="ECO:0000259" key="1">
    <source>
        <dbReference type="Pfam" id="PF12680"/>
    </source>
</evidence>
<accession>A0ABV1JQQ4</accession>
<name>A0ABV1JQQ4_9PSEU</name>
<reference evidence="2 3" key="1">
    <citation type="submission" date="2024-03" db="EMBL/GenBank/DDBJ databases">
        <title>Draft genome sequence of Pseudonocardia tropica JCM 19149.</title>
        <authorList>
            <person name="Butdee W."/>
            <person name="Duangmal K."/>
        </authorList>
    </citation>
    <scope>NUCLEOTIDE SEQUENCE [LARGE SCALE GENOMIC DNA]</scope>
    <source>
        <strain evidence="2 3">JCM 19149</strain>
    </source>
</reference>
<feature type="domain" description="SnoaL-like" evidence="1">
    <location>
        <begin position="10"/>
        <end position="115"/>
    </location>
</feature>
<gene>
    <name evidence="2" type="ORF">WHI96_05595</name>
</gene>
<evidence type="ECO:0000313" key="3">
    <source>
        <dbReference type="Proteomes" id="UP001464923"/>
    </source>
</evidence>
<dbReference type="Gene3D" id="3.10.450.50">
    <property type="match status" value="1"/>
</dbReference>
<comment type="caution">
    <text evidence="2">The sequence shown here is derived from an EMBL/GenBank/DDBJ whole genome shotgun (WGS) entry which is preliminary data.</text>
</comment>
<dbReference type="EMBL" id="JBEDNP010000003">
    <property type="protein sequence ID" value="MEQ3538284.1"/>
    <property type="molecule type" value="Genomic_DNA"/>
</dbReference>
<dbReference type="RefSeq" id="WP_345642033.1">
    <property type="nucleotide sequence ID" value="NZ_BAABLY010000008.1"/>
</dbReference>
<dbReference type="SUPFAM" id="SSF54427">
    <property type="entry name" value="NTF2-like"/>
    <property type="match status" value="1"/>
</dbReference>
<evidence type="ECO:0000313" key="2">
    <source>
        <dbReference type="EMBL" id="MEQ3538284.1"/>
    </source>
</evidence>
<proteinExistence type="predicted"/>
<dbReference type="Proteomes" id="UP001464923">
    <property type="component" value="Unassembled WGS sequence"/>
</dbReference>
<keyword evidence="3" id="KW-1185">Reference proteome</keyword>
<dbReference type="InterPro" id="IPR032710">
    <property type="entry name" value="NTF2-like_dom_sf"/>
</dbReference>
<protein>
    <submittedName>
        <fullName evidence="2">Nuclear transport factor 2 family protein</fullName>
    </submittedName>
</protein>